<dbReference type="PANTHER" id="PTHR43280">
    <property type="entry name" value="ARAC-FAMILY TRANSCRIPTIONAL REGULATOR"/>
    <property type="match status" value="1"/>
</dbReference>
<organism evidence="6 7">
    <name type="scientific">Marivirga sericea</name>
    <dbReference type="NCBI Taxonomy" id="1028"/>
    <lineage>
        <taxon>Bacteria</taxon>
        <taxon>Pseudomonadati</taxon>
        <taxon>Bacteroidota</taxon>
        <taxon>Cytophagia</taxon>
        <taxon>Cytophagales</taxon>
        <taxon>Marivirgaceae</taxon>
        <taxon>Marivirga</taxon>
    </lineage>
</organism>
<evidence type="ECO:0000256" key="1">
    <source>
        <dbReference type="ARBA" id="ARBA00023015"/>
    </source>
</evidence>
<feature type="transmembrane region" description="Helical" evidence="4">
    <location>
        <begin position="5"/>
        <end position="23"/>
    </location>
</feature>
<protein>
    <submittedName>
        <fullName evidence="6">AraC-type DNA-binding protein</fullName>
    </submittedName>
</protein>
<dbReference type="RefSeq" id="WP_176223781.1">
    <property type="nucleotide sequence ID" value="NZ_FXAW01000004.1"/>
</dbReference>
<gene>
    <name evidence="6" type="ORF">SAMN05661096_02377</name>
</gene>
<evidence type="ECO:0000313" key="6">
    <source>
        <dbReference type="EMBL" id="SMG35823.1"/>
    </source>
</evidence>
<keyword evidence="4" id="KW-0472">Membrane</keyword>
<keyword evidence="7" id="KW-1185">Reference proteome</keyword>
<dbReference type="STRING" id="1028.SAMN05661096_02377"/>
<keyword evidence="3" id="KW-0804">Transcription</keyword>
<dbReference type="SUPFAM" id="SSF46689">
    <property type="entry name" value="Homeodomain-like"/>
    <property type="match status" value="1"/>
</dbReference>
<dbReference type="PROSITE" id="PS00041">
    <property type="entry name" value="HTH_ARAC_FAMILY_1"/>
    <property type="match status" value="1"/>
</dbReference>
<keyword evidence="4" id="KW-0812">Transmembrane</keyword>
<dbReference type="GO" id="GO:0003700">
    <property type="term" value="F:DNA-binding transcription factor activity"/>
    <property type="evidence" value="ECO:0007669"/>
    <property type="project" value="InterPro"/>
</dbReference>
<dbReference type="GO" id="GO:0043565">
    <property type="term" value="F:sequence-specific DNA binding"/>
    <property type="evidence" value="ECO:0007669"/>
    <property type="project" value="InterPro"/>
</dbReference>
<accession>A0A1X7K6F8</accession>
<dbReference type="Gene3D" id="1.10.10.60">
    <property type="entry name" value="Homeodomain-like"/>
    <property type="match status" value="2"/>
</dbReference>
<dbReference type="Pfam" id="PF12833">
    <property type="entry name" value="HTH_18"/>
    <property type="match status" value="1"/>
</dbReference>
<evidence type="ECO:0000313" key="7">
    <source>
        <dbReference type="Proteomes" id="UP000193804"/>
    </source>
</evidence>
<dbReference type="InterPro" id="IPR018062">
    <property type="entry name" value="HTH_AraC-typ_CS"/>
</dbReference>
<evidence type="ECO:0000256" key="4">
    <source>
        <dbReference type="SAM" id="Phobius"/>
    </source>
</evidence>
<feature type="domain" description="HTH araC/xylS-type" evidence="5">
    <location>
        <begin position="75"/>
        <end position="177"/>
    </location>
</feature>
<evidence type="ECO:0000256" key="2">
    <source>
        <dbReference type="ARBA" id="ARBA00023125"/>
    </source>
</evidence>
<proteinExistence type="predicted"/>
<dbReference type="InterPro" id="IPR018060">
    <property type="entry name" value="HTH_AraC"/>
</dbReference>
<dbReference type="EMBL" id="FXAW01000004">
    <property type="protein sequence ID" value="SMG35823.1"/>
    <property type="molecule type" value="Genomic_DNA"/>
</dbReference>
<name>A0A1X7K6F8_9BACT</name>
<evidence type="ECO:0000259" key="5">
    <source>
        <dbReference type="PROSITE" id="PS01124"/>
    </source>
</evidence>
<evidence type="ECO:0000256" key="3">
    <source>
        <dbReference type="ARBA" id="ARBA00023163"/>
    </source>
</evidence>
<keyword evidence="2 6" id="KW-0238">DNA-binding</keyword>
<keyword evidence="1" id="KW-0805">Transcription regulation</keyword>
<sequence length="178" mass="20829">MNWLIILLISVLIVWMLFFFIPFDFFVTGSIVFSSIFYTCFIFMILNKKVANEIFQKVKIRTKSEHSEKSKVEVKRILSLMIDEKPYLQPNLKLLDIAETLDTPAHQLSKLINENFGKSFTDFINEYRIDEAKELLQENSLFTIEAIGNHCGFKSKSAFYKAFRKSTNMTPSKFLLKK</sequence>
<dbReference type="PROSITE" id="PS01124">
    <property type="entry name" value="HTH_ARAC_FAMILY_2"/>
    <property type="match status" value="1"/>
</dbReference>
<dbReference type="SMART" id="SM00342">
    <property type="entry name" value="HTH_ARAC"/>
    <property type="match status" value="1"/>
</dbReference>
<reference evidence="7" key="1">
    <citation type="submission" date="2017-04" db="EMBL/GenBank/DDBJ databases">
        <authorList>
            <person name="Varghese N."/>
            <person name="Submissions S."/>
        </authorList>
    </citation>
    <scope>NUCLEOTIDE SEQUENCE [LARGE SCALE GENOMIC DNA]</scope>
    <source>
        <strain evidence="7">DSM 4125</strain>
    </source>
</reference>
<dbReference type="InterPro" id="IPR009057">
    <property type="entry name" value="Homeodomain-like_sf"/>
</dbReference>
<dbReference type="Proteomes" id="UP000193804">
    <property type="component" value="Unassembled WGS sequence"/>
</dbReference>
<dbReference type="AlphaFoldDB" id="A0A1X7K6F8"/>
<keyword evidence="4" id="KW-1133">Transmembrane helix</keyword>
<dbReference type="PANTHER" id="PTHR43280:SF29">
    <property type="entry name" value="ARAC-FAMILY TRANSCRIPTIONAL REGULATOR"/>
    <property type="match status" value="1"/>
</dbReference>
<feature type="transmembrane region" description="Helical" evidence="4">
    <location>
        <begin position="29"/>
        <end position="47"/>
    </location>
</feature>